<gene>
    <name evidence="1" type="ORF">PEGY_LOCUS8927</name>
</gene>
<keyword evidence="2" id="KW-1185">Reference proteome</keyword>
<dbReference type="InterPro" id="IPR023213">
    <property type="entry name" value="CAT-like_dom_sf"/>
</dbReference>
<accession>A0A9W4KG84</accession>
<dbReference type="EMBL" id="CAJVRC010000892">
    <property type="protein sequence ID" value="CAG8907834.1"/>
    <property type="molecule type" value="Genomic_DNA"/>
</dbReference>
<organism evidence="1 2">
    <name type="scientific">Penicillium egyptiacum</name>
    <dbReference type="NCBI Taxonomy" id="1303716"/>
    <lineage>
        <taxon>Eukaryota</taxon>
        <taxon>Fungi</taxon>
        <taxon>Dikarya</taxon>
        <taxon>Ascomycota</taxon>
        <taxon>Pezizomycotina</taxon>
        <taxon>Eurotiomycetes</taxon>
        <taxon>Eurotiomycetidae</taxon>
        <taxon>Eurotiales</taxon>
        <taxon>Aspergillaceae</taxon>
        <taxon>Penicillium</taxon>
    </lineage>
</organism>
<dbReference type="OrthoDB" id="21502at2759"/>
<evidence type="ECO:0000313" key="1">
    <source>
        <dbReference type="EMBL" id="CAG8907834.1"/>
    </source>
</evidence>
<proteinExistence type="predicted"/>
<comment type="caution">
    <text evidence="1">The sequence shown here is derived from an EMBL/GenBank/DDBJ whole genome shotgun (WGS) entry which is preliminary data.</text>
</comment>
<dbReference type="AlphaFoldDB" id="A0A9W4KG84"/>
<evidence type="ECO:0000313" key="2">
    <source>
        <dbReference type="Proteomes" id="UP001154252"/>
    </source>
</evidence>
<dbReference type="Proteomes" id="UP001154252">
    <property type="component" value="Unassembled WGS sequence"/>
</dbReference>
<dbReference type="Gene3D" id="3.30.559.10">
    <property type="entry name" value="Chloramphenicol acetyltransferase-like domain"/>
    <property type="match status" value="2"/>
</dbReference>
<protein>
    <submittedName>
        <fullName evidence="1">Uncharacterized protein</fullName>
    </submittedName>
</protein>
<sequence length="470" mass="52311">MEGPDLGSSKYACNSVSSLGNYSTIYTGLIVDAVLDSAILKGKLTELVGLWPILGGDLIKDTKPWSFTCGSTVDYASRAIDQSLATYLPIYHEQHGKEPSIMESPEISAVDEKFIFNVSPSLANSFRLRVTLLQDATLLCFGITHHICDGNDCWEVVKAFCDLLSNKPIPLFALPPDAGDVRMSDLMKAKNMCSETESNFHYRTHAQNYDTGILNLAMTVWRVLLTIIAMKFGFLAELTTKFIYIPGAWVDELRVKSQAELKDCSPEIQLTRNDVIAAWYLKSVYSHQPTAMSPNPVDYFGIIDFRRFIEPPKPGTYYIRCSVGAFRCKFSVQQLKEESVAEIARDIRLTTLQYTSTESVHQSLRFSENHTSKTLTLALRGTINLGFVVVSHWTTFDYAGLDFSGASLNGQKAPVIFVNPMIVNTWNLTIAPVAVVMKNGSGGYWIRATNTSTGWERFSLSNSIESLFPT</sequence>
<reference evidence="1" key="1">
    <citation type="submission" date="2021-07" db="EMBL/GenBank/DDBJ databases">
        <authorList>
            <person name="Branca A.L. A."/>
        </authorList>
    </citation>
    <scope>NUCLEOTIDE SEQUENCE</scope>
</reference>
<name>A0A9W4KG84_9EURO</name>